<proteinExistence type="predicted"/>
<evidence type="ECO:0000259" key="2">
    <source>
        <dbReference type="Pfam" id="PF07859"/>
    </source>
</evidence>
<feature type="region of interest" description="Disordered" evidence="1">
    <location>
        <begin position="736"/>
        <end position="762"/>
    </location>
</feature>
<name>A0A0L0SBZ9_ALLM3</name>
<dbReference type="EMBL" id="GG745335">
    <property type="protein sequence ID" value="KNE60078.1"/>
    <property type="molecule type" value="Genomic_DNA"/>
</dbReference>
<dbReference type="Pfam" id="PF07859">
    <property type="entry name" value="Abhydrolase_3"/>
    <property type="match status" value="2"/>
</dbReference>
<dbReference type="OMA" id="NMYDATY"/>
<sequence length="762" mass="85027">MLDHVYGKPSTTWKRIEAILVTLASIKVLKAYHGRSPPGGTLVNRANRKLQAFAPWQIVLGTLTSGYLLSKLSLFAFMNAPEPYARYYNKNFYRATWIMTALDAGFWTAMNIKPKFLRDLMSIVFTMFYLVFADQAEAKVRRLRSTPTVSMMRVSWEKQKHPYIQKLARSMMPKITWRSKRIQIPRLASGLRVRPGRPKDYGHGRVPLLCRQGGESCRRVILKFTAAGSSAWTRNVMKITEQMAHMAPGCLVVALNYGKAPEYPFPYGLEENFEFYRLIRETNGECLGLGGWFYDVTVTTSHNGHATTTTERRRRDPIKITLSGDSAGGNMAAGVTLRAIESRIMVPTALVLIYPHLNFNMGSWLEPGETQMLRVESSKHVNQFVDLHQAVLSNGTPSPHASNGDLAPPATNGPQRKRSFLKLASSKLSALRTQKPHTVFDDYGGADHHPHELDAASSRYASPSVAATPQHQNPLVLTSHMANFNDRVLTPEMMRALALLYAGPSPVPFDLQSDYHLSPILTPEALLVKFPKVYLICGEKDPLVDDTIIFAGRLRDAKQRAWRRDSGKPRPRDQDVAEVTILEGVSHAVLQMSAFLPEALDAISLIHKWFMDTFRDTTNMPVDEDAASAPRIHAPAHARATFTIGADGPESGAASPTSVSRPARPTRSMTMPVPARTRDARDEDVAIMSDDDDQWLEFRDNAHVDQKYLLARRTMHLSHGLFGDEARGSERAFHSKIGTPNKKQAAPAKEGVPKVDVERMAP</sequence>
<evidence type="ECO:0000313" key="3">
    <source>
        <dbReference type="EMBL" id="KNE60078.1"/>
    </source>
</evidence>
<dbReference type="PANTHER" id="PTHR23025:SF3">
    <property type="entry name" value="HORMONE-SENSITIVE LIPASE"/>
    <property type="match status" value="1"/>
</dbReference>
<dbReference type="GO" id="GO:0019433">
    <property type="term" value="P:triglyceride catabolic process"/>
    <property type="evidence" value="ECO:0007669"/>
    <property type="project" value="TreeGrafter"/>
</dbReference>
<feature type="region of interest" description="Disordered" evidence="1">
    <location>
        <begin position="646"/>
        <end position="679"/>
    </location>
</feature>
<evidence type="ECO:0000313" key="4">
    <source>
        <dbReference type="Proteomes" id="UP000054350"/>
    </source>
</evidence>
<dbReference type="OrthoDB" id="5570009at2759"/>
<dbReference type="SUPFAM" id="SSF53474">
    <property type="entry name" value="alpha/beta-Hydrolases"/>
    <property type="match status" value="1"/>
</dbReference>
<dbReference type="eggNOG" id="KOG4388">
    <property type="taxonomic scope" value="Eukaryota"/>
</dbReference>
<dbReference type="GO" id="GO:0004771">
    <property type="term" value="F:sterol ester esterase activity"/>
    <property type="evidence" value="ECO:0007669"/>
    <property type="project" value="TreeGrafter"/>
</dbReference>
<dbReference type="GO" id="GO:0005829">
    <property type="term" value="C:cytosol"/>
    <property type="evidence" value="ECO:0007669"/>
    <property type="project" value="TreeGrafter"/>
</dbReference>
<reference evidence="3 4" key="1">
    <citation type="submission" date="2009-11" db="EMBL/GenBank/DDBJ databases">
        <title>Annotation of Allomyces macrogynus ATCC 38327.</title>
        <authorList>
            <consortium name="The Broad Institute Genome Sequencing Platform"/>
            <person name="Russ C."/>
            <person name="Cuomo C."/>
            <person name="Burger G."/>
            <person name="Gray M.W."/>
            <person name="Holland P.W.H."/>
            <person name="King N."/>
            <person name="Lang F.B.F."/>
            <person name="Roger A.J."/>
            <person name="Ruiz-Trillo I."/>
            <person name="Young S.K."/>
            <person name="Zeng Q."/>
            <person name="Gargeya S."/>
            <person name="Fitzgerald M."/>
            <person name="Haas B."/>
            <person name="Abouelleil A."/>
            <person name="Alvarado L."/>
            <person name="Arachchi H.M."/>
            <person name="Berlin A."/>
            <person name="Chapman S.B."/>
            <person name="Gearin G."/>
            <person name="Goldberg J."/>
            <person name="Griggs A."/>
            <person name="Gujja S."/>
            <person name="Hansen M."/>
            <person name="Heiman D."/>
            <person name="Howarth C."/>
            <person name="Larimer J."/>
            <person name="Lui A."/>
            <person name="MacDonald P.J.P."/>
            <person name="McCowen C."/>
            <person name="Montmayeur A."/>
            <person name="Murphy C."/>
            <person name="Neiman D."/>
            <person name="Pearson M."/>
            <person name="Priest M."/>
            <person name="Roberts A."/>
            <person name="Saif S."/>
            <person name="Shea T."/>
            <person name="Sisk P."/>
            <person name="Stolte C."/>
            <person name="Sykes S."/>
            <person name="Wortman J."/>
            <person name="Nusbaum C."/>
            <person name="Birren B."/>
        </authorList>
    </citation>
    <scope>NUCLEOTIDE SEQUENCE [LARGE SCALE GENOMIC DNA]</scope>
    <source>
        <strain evidence="3 4">ATCC 38327</strain>
    </source>
</reference>
<dbReference type="VEuPathDB" id="FungiDB:AMAG_05509"/>
<feature type="domain" description="Alpha/beta hydrolase fold-3" evidence="2">
    <location>
        <begin position="238"/>
        <end position="374"/>
    </location>
</feature>
<dbReference type="AlphaFoldDB" id="A0A0L0SBZ9"/>
<reference evidence="4" key="2">
    <citation type="submission" date="2009-11" db="EMBL/GenBank/DDBJ databases">
        <title>The Genome Sequence of Allomyces macrogynus strain ATCC 38327.</title>
        <authorList>
            <consortium name="The Broad Institute Genome Sequencing Platform"/>
            <person name="Russ C."/>
            <person name="Cuomo C."/>
            <person name="Shea T."/>
            <person name="Young S.K."/>
            <person name="Zeng Q."/>
            <person name="Koehrsen M."/>
            <person name="Haas B."/>
            <person name="Borodovsky M."/>
            <person name="Guigo R."/>
            <person name="Alvarado L."/>
            <person name="Berlin A."/>
            <person name="Borenstein D."/>
            <person name="Chen Z."/>
            <person name="Engels R."/>
            <person name="Freedman E."/>
            <person name="Gellesch M."/>
            <person name="Goldberg J."/>
            <person name="Griggs A."/>
            <person name="Gujja S."/>
            <person name="Heiman D."/>
            <person name="Hepburn T."/>
            <person name="Howarth C."/>
            <person name="Jen D."/>
            <person name="Larson L."/>
            <person name="Lewis B."/>
            <person name="Mehta T."/>
            <person name="Park D."/>
            <person name="Pearson M."/>
            <person name="Roberts A."/>
            <person name="Saif S."/>
            <person name="Shenoy N."/>
            <person name="Sisk P."/>
            <person name="Stolte C."/>
            <person name="Sykes S."/>
            <person name="Walk T."/>
            <person name="White J."/>
            <person name="Yandava C."/>
            <person name="Burger G."/>
            <person name="Gray M.W."/>
            <person name="Holland P.W.H."/>
            <person name="King N."/>
            <person name="Lang F.B.F."/>
            <person name="Roger A.J."/>
            <person name="Ruiz-Trillo I."/>
            <person name="Lander E."/>
            <person name="Nusbaum C."/>
        </authorList>
    </citation>
    <scope>NUCLEOTIDE SEQUENCE [LARGE SCALE GENOMIC DNA]</scope>
    <source>
        <strain evidence="4">ATCC 38327</strain>
    </source>
</reference>
<feature type="compositionally biased region" description="Polar residues" evidence="1">
    <location>
        <begin position="392"/>
        <end position="401"/>
    </location>
</feature>
<organism evidence="3 4">
    <name type="scientific">Allomyces macrogynus (strain ATCC 38327)</name>
    <name type="common">Allomyces javanicus var. macrogynus</name>
    <dbReference type="NCBI Taxonomy" id="578462"/>
    <lineage>
        <taxon>Eukaryota</taxon>
        <taxon>Fungi</taxon>
        <taxon>Fungi incertae sedis</taxon>
        <taxon>Blastocladiomycota</taxon>
        <taxon>Blastocladiomycetes</taxon>
        <taxon>Blastocladiales</taxon>
        <taxon>Blastocladiaceae</taxon>
        <taxon>Allomyces</taxon>
    </lineage>
</organism>
<protein>
    <submittedName>
        <fullName evidence="3">Lipase</fullName>
    </submittedName>
</protein>
<keyword evidence="4" id="KW-1185">Reference proteome</keyword>
<evidence type="ECO:0000256" key="1">
    <source>
        <dbReference type="SAM" id="MobiDB-lite"/>
    </source>
</evidence>
<feature type="region of interest" description="Disordered" evidence="1">
    <location>
        <begin position="392"/>
        <end position="416"/>
    </location>
</feature>
<feature type="compositionally biased region" description="Basic and acidic residues" evidence="1">
    <location>
        <begin position="751"/>
        <end position="762"/>
    </location>
</feature>
<dbReference type="InterPro" id="IPR029058">
    <property type="entry name" value="AB_hydrolase_fold"/>
</dbReference>
<dbReference type="PANTHER" id="PTHR23025">
    <property type="entry name" value="TRIACYLGLYCEROL LIPASE"/>
    <property type="match status" value="1"/>
</dbReference>
<dbReference type="Gene3D" id="3.40.50.1820">
    <property type="entry name" value="alpha/beta hydrolase"/>
    <property type="match status" value="2"/>
</dbReference>
<feature type="domain" description="Alpha/beta hydrolase fold-3" evidence="2">
    <location>
        <begin position="483"/>
        <end position="560"/>
    </location>
</feature>
<dbReference type="GO" id="GO:0004806">
    <property type="term" value="F:triacylglycerol lipase activity"/>
    <property type="evidence" value="ECO:0007669"/>
    <property type="project" value="TreeGrafter"/>
</dbReference>
<accession>A0A0L0SBZ9</accession>
<gene>
    <name evidence="3" type="ORF">AMAG_05509</name>
</gene>
<dbReference type="InterPro" id="IPR013094">
    <property type="entry name" value="AB_hydrolase_3"/>
</dbReference>
<dbReference type="STRING" id="578462.A0A0L0SBZ9"/>
<dbReference type="Proteomes" id="UP000054350">
    <property type="component" value="Unassembled WGS sequence"/>
</dbReference>